<keyword evidence="4" id="KW-0862">Zinc</keyword>
<sequence length="127" mass="14147">MHNLGCLMILWSTSNFSLLNLLNGTHIRDTTIFNMPASNPWTLSTLPIIGTAKNDNSTCQSCKQCIPQGAVRVGLIFHHLNGYIALDWHHLTCCETPAQLPQIEGYELLSAQAQEQVQHYIDQVTVS</sequence>
<dbReference type="SUPFAM" id="SSF57716">
    <property type="entry name" value="Glucocorticoid receptor-like (DNA-binding domain)"/>
    <property type="match status" value="1"/>
</dbReference>
<dbReference type="Proteomes" id="UP000030762">
    <property type="component" value="Unassembled WGS sequence"/>
</dbReference>
<evidence type="ECO:0000256" key="1">
    <source>
        <dbReference type="ARBA" id="ARBA00004123"/>
    </source>
</evidence>
<dbReference type="GeneID" id="19950129"/>
<evidence type="ECO:0000313" key="8">
    <source>
        <dbReference type="EMBL" id="EQC32870.1"/>
    </source>
</evidence>
<dbReference type="eggNOG" id="ENOG502SA82">
    <property type="taxonomic scope" value="Eukaryota"/>
</dbReference>
<evidence type="ECO:0000256" key="5">
    <source>
        <dbReference type="ARBA" id="ARBA00023242"/>
    </source>
</evidence>
<dbReference type="AlphaFoldDB" id="T0QGV7"/>
<keyword evidence="3" id="KW-0863">Zinc-finger</keyword>
<keyword evidence="6" id="KW-0732">Signal</keyword>
<dbReference type="InterPro" id="IPR001510">
    <property type="entry name" value="Znf_PARP"/>
</dbReference>
<protein>
    <recommendedName>
        <fullName evidence="7">PARP-type domain-containing protein</fullName>
    </recommendedName>
</protein>
<dbReference type="GO" id="GO:0003677">
    <property type="term" value="F:DNA binding"/>
    <property type="evidence" value="ECO:0007669"/>
    <property type="project" value="InterPro"/>
</dbReference>
<dbReference type="PROSITE" id="PS50064">
    <property type="entry name" value="ZF_PARP_2"/>
    <property type="match status" value="1"/>
</dbReference>
<evidence type="ECO:0000259" key="7">
    <source>
        <dbReference type="PROSITE" id="PS50064"/>
    </source>
</evidence>
<dbReference type="VEuPathDB" id="FungiDB:SDRG_09402"/>
<feature type="domain" description="PARP-type" evidence="7">
    <location>
        <begin position="52"/>
        <end position="125"/>
    </location>
</feature>
<dbReference type="GO" id="GO:0005634">
    <property type="term" value="C:nucleus"/>
    <property type="evidence" value="ECO:0007669"/>
    <property type="project" value="UniProtKB-SubCell"/>
</dbReference>
<organism evidence="8 9">
    <name type="scientific">Saprolegnia diclina (strain VS20)</name>
    <dbReference type="NCBI Taxonomy" id="1156394"/>
    <lineage>
        <taxon>Eukaryota</taxon>
        <taxon>Sar</taxon>
        <taxon>Stramenopiles</taxon>
        <taxon>Oomycota</taxon>
        <taxon>Saprolegniomycetes</taxon>
        <taxon>Saprolegniales</taxon>
        <taxon>Saprolegniaceae</taxon>
        <taxon>Saprolegnia</taxon>
    </lineage>
</organism>
<feature type="signal peptide" evidence="6">
    <location>
        <begin position="1"/>
        <end position="24"/>
    </location>
</feature>
<name>T0QGV7_SAPDV</name>
<dbReference type="OMA" id="IPLQCLE"/>
<dbReference type="InParanoid" id="T0QGV7"/>
<dbReference type="Gene3D" id="3.30.1740.10">
    <property type="entry name" value="Zinc finger, PARP-type"/>
    <property type="match status" value="1"/>
</dbReference>
<dbReference type="GO" id="GO:0008270">
    <property type="term" value="F:zinc ion binding"/>
    <property type="evidence" value="ECO:0007669"/>
    <property type="project" value="UniProtKB-KW"/>
</dbReference>
<dbReference type="EMBL" id="JH767161">
    <property type="protein sequence ID" value="EQC32870.1"/>
    <property type="molecule type" value="Genomic_DNA"/>
</dbReference>
<reference evidence="8 9" key="1">
    <citation type="submission" date="2012-04" db="EMBL/GenBank/DDBJ databases">
        <title>The Genome Sequence of Saprolegnia declina VS20.</title>
        <authorList>
            <consortium name="The Broad Institute Genome Sequencing Platform"/>
            <person name="Russ C."/>
            <person name="Nusbaum C."/>
            <person name="Tyler B."/>
            <person name="van West P."/>
            <person name="Dieguez-Uribeondo J."/>
            <person name="de Bruijn I."/>
            <person name="Tripathy S."/>
            <person name="Jiang R."/>
            <person name="Young S.K."/>
            <person name="Zeng Q."/>
            <person name="Gargeya S."/>
            <person name="Fitzgerald M."/>
            <person name="Haas B."/>
            <person name="Abouelleil A."/>
            <person name="Alvarado L."/>
            <person name="Arachchi H.M."/>
            <person name="Berlin A."/>
            <person name="Chapman S.B."/>
            <person name="Goldberg J."/>
            <person name="Griggs A."/>
            <person name="Gujja S."/>
            <person name="Hansen M."/>
            <person name="Howarth C."/>
            <person name="Imamovic A."/>
            <person name="Larimer J."/>
            <person name="McCowen C."/>
            <person name="Montmayeur A."/>
            <person name="Murphy C."/>
            <person name="Neiman D."/>
            <person name="Pearson M."/>
            <person name="Priest M."/>
            <person name="Roberts A."/>
            <person name="Saif S."/>
            <person name="Shea T."/>
            <person name="Sisk P."/>
            <person name="Sykes S."/>
            <person name="Wortman J."/>
            <person name="Nusbaum C."/>
            <person name="Birren B."/>
        </authorList>
    </citation>
    <scope>NUCLEOTIDE SEQUENCE [LARGE SCALE GENOMIC DNA]</scope>
    <source>
        <strain evidence="8 9">VS20</strain>
    </source>
</reference>
<evidence type="ECO:0000256" key="6">
    <source>
        <dbReference type="SAM" id="SignalP"/>
    </source>
</evidence>
<keyword evidence="9" id="KW-1185">Reference proteome</keyword>
<dbReference type="Pfam" id="PF00645">
    <property type="entry name" value="zf-PARP"/>
    <property type="match status" value="1"/>
</dbReference>
<accession>T0QGV7</accession>
<evidence type="ECO:0000256" key="3">
    <source>
        <dbReference type="ARBA" id="ARBA00022771"/>
    </source>
</evidence>
<evidence type="ECO:0000256" key="4">
    <source>
        <dbReference type="ARBA" id="ARBA00022833"/>
    </source>
</evidence>
<comment type="subcellular location">
    <subcellularLocation>
        <location evidence="1">Nucleus</location>
    </subcellularLocation>
</comment>
<evidence type="ECO:0000256" key="2">
    <source>
        <dbReference type="ARBA" id="ARBA00022723"/>
    </source>
</evidence>
<feature type="chain" id="PRO_5004583257" description="PARP-type domain-containing protein" evidence="6">
    <location>
        <begin position="25"/>
        <end position="127"/>
    </location>
</feature>
<dbReference type="SMART" id="SM01336">
    <property type="entry name" value="zf-PARP"/>
    <property type="match status" value="1"/>
</dbReference>
<keyword evidence="5" id="KW-0539">Nucleus</keyword>
<evidence type="ECO:0000313" key="9">
    <source>
        <dbReference type="Proteomes" id="UP000030762"/>
    </source>
</evidence>
<keyword evidence="2" id="KW-0479">Metal-binding</keyword>
<dbReference type="InterPro" id="IPR036957">
    <property type="entry name" value="Znf_PARP_sf"/>
</dbReference>
<dbReference type="RefSeq" id="XP_008613556.1">
    <property type="nucleotide sequence ID" value="XM_008615334.1"/>
</dbReference>
<dbReference type="OrthoDB" id="19045at2759"/>
<gene>
    <name evidence="8" type="ORF">SDRG_09402</name>
</gene>
<proteinExistence type="predicted"/>